<dbReference type="Proteomes" id="UP000076587">
    <property type="component" value="Unassembled WGS sequence"/>
</dbReference>
<evidence type="ECO:0000313" key="1">
    <source>
        <dbReference type="EMBL" id="KZN46018.1"/>
    </source>
</evidence>
<proteinExistence type="predicted"/>
<organism evidence="1 2">
    <name type="scientific">Pseudoalteromonas luteoviolacea NCIMB 1942</name>
    <dbReference type="NCBI Taxonomy" id="1365253"/>
    <lineage>
        <taxon>Bacteria</taxon>
        <taxon>Pseudomonadati</taxon>
        <taxon>Pseudomonadota</taxon>
        <taxon>Gammaproteobacteria</taxon>
        <taxon>Alteromonadales</taxon>
        <taxon>Pseudoalteromonadaceae</taxon>
        <taxon>Pseudoalteromonas</taxon>
    </lineage>
</organism>
<reference evidence="1 2" key="1">
    <citation type="submission" date="2013-07" db="EMBL/GenBank/DDBJ databases">
        <title>Comparative Genomic and Metabolomic Analysis of Twelve Strains of Pseudoalteromonas luteoviolacea.</title>
        <authorList>
            <person name="Vynne N.G."/>
            <person name="Mansson M."/>
            <person name="Gram L."/>
        </authorList>
    </citation>
    <scope>NUCLEOTIDE SEQUENCE [LARGE SCALE GENOMIC DNA]</scope>
    <source>
        <strain evidence="1 2">NCIMB 1942</strain>
    </source>
</reference>
<accession>A0A162A9V0</accession>
<name>A0A162A9V0_9GAMM</name>
<dbReference type="AlphaFoldDB" id="A0A162A9V0"/>
<dbReference type="PATRIC" id="fig|1365253.3.peg.3210"/>
<evidence type="ECO:0000313" key="2">
    <source>
        <dbReference type="Proteomes" id="UP000076587"/>
    </source>
</evidence>
<evidence type="ECO:0008006" key="3">
    <source>
        <dbReference type="Google" id="ProtNLM"/>
    </source>
</evidence>
<comment type="caution">
    <text evidence="1">The sequence shown here is derived from an EMBL/GenBank/DDBJ whole genome shotgun (WGS) entry which is preliminary data.</text>
</comment>
<protein>
    <recommendedName>
        <fullName evidence="3">Excisionase</fullName>
    </recommendedName>
</protein>
<dbReference type="OrthoDB" id="8779418at2"/>
<dbReference type="EMBL" id="AUXT01000173">
    <property type="protein sequence ID" value="KZN46018.1"/>
    <property type="molecule type" value="Genomic_DNA"/>
</dbReference>
<dbReference type="RefSeq" id="WP_063377742.1">
    <property type="nucleotide sequence ID" value="NZ_AUXT01000173.1"/>
</dbReference>
<gene>
    <name evidence="1" type="ORF">N482_13165</name>
</gene>
<sequence>MNAYIKLGWVLPIIMEQLKGLDKDKLDNRRKKGQLEEGVLWKKAGDNRIYYHFENWDNFVENGQ</sequence>